<name>A0A4R0QXE7_9BIFI</name>
<accession>A0A4R0QXE7</accession>
<comment type="similarity">
    <text evidence="1">Belongs to the ROK (NagC/XylR) family.</text>
</comment>
<dbReference type="RefSeq" id="WP_131284419.1">
    <property type="nucleotide sequence ID" value="NZ_RXLP01000021.1"/>
</dbReference>
<proteinExistence type="inferred from homology"/>
<dbReference type="InterPro" id="IPR000600">
    <property type="entry name" value="ROK"/>
</dbReference>
<dbReference type="Proteomes" id="UP000291289">
    <property type="component" value="Unassembled WGS sequence"/>
</dbReference>
<evidence type="ECO:0000313" key="2">
    <source>
        <dbReference type="EMBL" id="TCD54101.1"/>
    </source>
</evidence>
<protein>
    <submittedName>
        <fullName evidence="2">ROK family protein</fullName>
    </submittedName>
</protein>
<dbReference type="AlphaFoldDB" id="A0A4R0QXE7"/>
<dbReference type="SUPFAM" id="SSF53067">
    <property type="entry name" value="Actin-like ATPase domain"/>
    <property type="match status" value="1"/>
</dbReference>
<dbReference type="Pfam" id="PF00480">
    <property type="entry name" value="ROK"/>
    <property type="match status" value="1"/>
</dbReference>
<organism evidence="2 3">
    <name type="scientific">Alloscardovia theropitheci</name>
    <dbReference type="NCBI Taxonomy" id="2496842"/>
    <lineage>
        <taxon>Bacteria</taxon>
        <taxon>Bacillati</taxon>
        <taxon>Actinomycetota</taxon>
        <taxon>Actinomycetes</taxon>
        <taxon>Bifidobacteriales</taxon>
        <taxon>Bifidobacteriaceae</taxon>
        <taxon>Alloscardovia</taxon>
    </lineage>
</organism>
<dbReference type="Gene3D" id="3.30.420.40">
    <property type="match status" value="2"/>
</dbReference>
<dbReference type="EMBL" id="RXLP01000021">
    <property type="protein sequence ID" value="TCD54101.1"/>
    <property type="molecule type" value="Genomic_DNA"/>
</dbReference>
<dbReference type="OrthoDB" id="8772678at2"/>
<gene>
    <name evidence="2" type="ORF">EJ419_05445</name>
</gene>
<evidence type="ECO:0000313" key="3">
    <source>
        <dbReference type="Proteomes" id="UP000291289"/>
    </source>
</evidence>
<comment type="caution">
    <text evidence="2">The sequence shown here is derived from an EMBL/GenBank/DDBJ whole genome shotgun (WGS) entry which is preliminary data.</text>
</comment>
<evidence type="ECO:0000256" key="1">
    <source>
        <dbReference type="ARBA" id="ARBA00006479"/>
    </source>
</evidence>
<sequence>MGKTYVGIDVGTTKIDGVLVDARGNVYCSRSIPTRAGADCVIEDIVSVVRFLIARSQNSDIDLIGVGIPGQVDSRRGIIRDVVNLNITELELEKQLRSQLNLDIHVENDVNAAAMGATIVSESTVPEDQTIAFMNFGSGLSAGVIRNGRILHGSTGSLGEIGHIPVDPNRFLCACGQRGCLETVASGGAIARLWQTDNPATMQNLIYAAQCGEKDAREILTMVIHAMVDAIQITAQAYDPAKILIGGGLAKAGQPLRRLIVAELSRRATSSHFLTTLDIPSRLTLISPDVPVGAIGAGIAAILAK</sequence>
<dbReference type="PANTHER" id="PTHR18964:SF149">
    <property type="entry name" value="BIFUNCTIONAL UDP-N-ACETYLGLUCOSAMINE 2-EPIMERASE_N-ACETYLMANNOSAMINE KINASE"/>
    <property type="match status" value="1"/>
</dbReference>
<keyword evidence="3" id="KW-1185">Reference proteome</keyword>
<dbReference type="InterPro" id="IPR043129">
    <property type="entry name" value="ATPase_NBD"/>
</dbReference>
<dbReference type="PANTHER" id="PTHR18964">
    <property type="entry name" value="ROK (REPRESSOR, ORF, KINASE) FAMILY"/>
    <property type="match status" value="1"/>
</dbReference>
<reference evidence="2 3" key="1">
    <citation type="submission" date="2018-12" db="EMBL/GenBank/DDBJ databases">
        <title>Alloscrdovia theropitheci sp. nov: a novel taxon from the feces of the bleeding-herat monkey (Theropithecus geleda).</title>
        <authorList>
            <person name="Modesto M."/>
        </authorList>
    </citation>
    <scope>NUCLEOTIDE SEQUENCE [LARGE SCALE GENOMIC DNA]</scope>
    <source>
        <strain evidence="2 3">GLDI4/2</strain>
    </source>
</reference>